<dbReference type="GO" id="GO:0006520">
    <property type="term" value="P:amino acid metabolic process"/>
    <property type="evidence" value="ECO:0007669"/>
    <property type="project" value="InterPro"/>
</dbReference>
<evidence type="ECO:0000256" key="2">
    <source>
        <dbReference type="ARBA" id="ARBA00009533"/>
    </source>
</evidence>
<evidence type="ECO:0000256" key="1">
    <source>
        <dbReference type="ARBA" id="ARBA00001933"/>
    </source>
</evidence>
<dbReference type="PROSITE" id="PS00392">
    <property type="entry name" value="DDC_GAD_HDC_YDC"/>
    <property type="match status" value="1"/>
</dbReference>
<evidence type="ECO:0000313" key="10">
    <source>
        <dbReference type="Proteomes" id="UP001229955"/>
    </source>
</evidence>
<dbReference type="GO" id="GO:0019752">
    <property type="term" value="P:carboxylic acid metabolic process"/>
    <property type="evidence" value="ECO:0007669"/>
    <property type="project" value="InterPro"/>
</dbReference>
<comment type="cofactor">
    <cofactor evidence="1 6 7">
        <name>pyridoxal 5'-phosphate</name>
        <dbReference type="ChEBI" id="CHEBI:597326"/>
    </cofactor>
</comment>
<dbReference type="GO" id="GO:0005737">
    <property type="term" value="C:cytoplasm"/>
    <property type="evidence" value="ECO:0007669"/>
    <property type="project" value="TreeGrafter"/>
</dbReference>
<dbReference type="EMBL" id="CP130613">
    <property type="protein sequence ID" value="WKW13830.1"/>
    <property type="molecule type" value="Genomic_DNA"/>
</dbReference>
<dbReference type="KEGG" id="pspc:Strain318_000154"/>
<protein>
    <submittedName>
        <fullName evidence="9">Pyridoxal-dependent decarboxylase</fullName>
    </submittedName>
</protein>
<dbReference type="InterPro" id="IPR010977">
    <property type="entry name" value="Aromatic_deC"/>
</dbReference>
<dbReference type="EMBL" id="CP130612">
    <property type="protein sequence ID" value="WKW10921.1"/>
    <property type="molecule type" value="Genomic_DNA"/>
</dbReference>
<comment type="similarity">
    <text evidence="2 7">Belongs to the group II decarboxylase family.</text>
</comment>
<name>A0AA49Q785_9BACT</name>
<evidence type="ECO:0000256" key="6">
    <source>
        <dbReference type="PIRSR" id="PIRSR602129-50"/>
    </source>
</evidence>
<dbReference type="InterPro" id="IPR015421">
    <property type="entry name" value="PyrdxlP-dep_Trfase_major"/>
</dbReference>
<dbReference type="InterPro" id="IPR002129">
    <property type="entry name" value="PyrdxlP-dep_de-COase"/>
</dbReference>
<dbReference type="Proteomes" id="UP001229955">
    <property type="component" value="Chromosome"/>
</dbReference>
<dbReference type="AlphaFoldDB" id="A0AA49Q785"/>
<sequence length="475" mass="51448">MTDPRTAELLAALEADTRFEAGAQFLKIAADYFERTRAGEGPVSTRLDKREITARFDEPIPMGMQPLADVAARVERDVMPDIIQLMHPKYMGHQVSAPLAAAVWTDVVISAINQSQAVWEMSPVTTVIEERVIGWMCQLAGYGPGAAGTFTSGGTEATFTALLAARAAKYPDAWRTGWFGKQPPVLVHGEHAHYAVQRAAGAMGLGTDNCVAIGSTPEFKMDPALLAETLERLHRAGRDVLAVVATAGCTAVGAFDDLEAIADLCDKYGHWLHVDGAHGASALLSEKHKWRVKGIHRARSLAWDPHKMMLMPLSAGMVLVRDGKDLERAFAQSAPYLFHGADSEVELSPDLGKRSFQCSRRADALKVWVSLQRFGVRGIGALYAQLCDLSSRVAAEALESRLASVIHVPESNIICWRPATVDTSAIPDLVAALNEREIGWATSTVVGGTRTLRMTVMNPRTTPELALRAMQTDGT</sequence>
<organism evidence="9 10">
    <name type="scientific">Pseudogemmatithrix spongiicola</name>
    <dbReference type="NCBI Taxonomy" id="3062599"/>
    <lineage>
        <taxon>Bacteria</taxon>
        <taxon>Pseudomonadati</taxon>
        <taxon>Gemmatimonadota</taxon>
        <taxon>Gemmatimonadia</taxon>
        <taxon>Gemmatimonadales</taxon>
        <taxon>Gemmatimonadaceae</taxon>
        <taxon>Pseudogemmatithrix</taxon>
    </lineage>
</organism>
<dbReference type="RefSeq" id="WP_367886632.1">
    <property type="nucleotide sequence ID" value="NZ_CP130612.1"/>
</dbReference>
<proteinExistence type="inferred from homology"/>
<evidence type="ECO:0000313" key="8">
    <source>
        <dbReference type="EMBL" id="WKW10921.1"/>
    </source>
</evidence>
<accession>A0AA49Q785</accession>
<dbReference type="PANTHER" id="PTHR45677">
    <property type="entry name" value="GLUTAMATE DECARBOXYLASE-RELATED"/>
    <property type="match status" value="1"/>
</dbReference>
<dbReference type="SUPFAM" id="SSF53383">
    <property type="entry name" value="PLP-dependent transferases"/>
    <property type="match status" value="1"/>
</dbReference>
<dbReference type="Gene3D" id="3.40.640.10">
    <property type="entry name" value="Type I PLP-dependent aspartate aminotransferase-like (Major domain)"/>
    <property type="match status" value="1"/>
</dbReference>
<evidence type="ECO:0000256" key="4">
    <source>
        <dbReference type="ARBA" id="ARBA00022898"/>
    </source>
</evidence>
<reference evidence="9" key="1">
    <citation type="submission" date="2023-07" db="EMBL/GenBank/DDBJ databases">
        <authorList>
            <person name="Haufschild T."/>
            <person name="Kallscheuer N."/>
            <person name="Hammer J."/>
            <person name="Kohn T."/>
            <person name="Kabuu M."/>
            <person name="Jogler M."/>
            <person name="Wohfarth N."/>
            <person name="Heuer A."/>
            <person name="Rohde M."/>
            <person name="van Teeseling M.C.F."/>
            <person name="Jogler C."/>
        </authorList>
    </citation>
    <scope>NUCLEOTIDE SEQUENCE</scope>
    <source>
        <strain evidence="8">Strain 138</strain>
        <strain evidence="9">Strain 318</strain>
    </source>
</reference>
<gene>
    <name evidence="8" type="ORF">Strain138_000154</name>
    <name evidence="9" type="ORF">Strain318_000154</name>
</gene>
<evidence type="ECO:0000256" key="7">
    <source>
        <dbReference type="RuleBase" id="RU000382"/>
    </source>
</evidence>
<evidence type="ECO:0000256" key="5">
    <source>
        <dbReference type="ARBA" id="ARBA00023239"/>
    </source>
</evidence>
<dbReference type="Gene3D" id="3.90.1150.170">
    <property type="match status" value="1"/>
</dbReference>
<feature type="modified residue" description="N6-(pyridoxal phosphate)lysine" evidence="6">
    <location>
        <position position="307"/>
    </location>
</feature>
<dbReference type="Pfam" id="PF00282">
    <property type="entry name" value="Pyridoxal_deC"/>
    <property type="match status" value="1"/>
</dbReference>
<dbReference type="InterPro" id="IPR015424">
    <property type="entry name" value="PyrdxlP-dep_Trfase"/>
</dbReference>
<evidence type="ECO:0000256" key="3">
    <source>
        <dbReference type="ARBA" id="ARBA00022793"/>
    </source>
</evidence>
<keyword evidence="3" id="KW-0210">Decarboxylase</keyword>
<keyword evidence="4 6" id="KW-0663">Pyridoxal phosphate</keyword>
<dbReference type="GO" id="GO:0016831">
    <property type="term" value="F:carboxy-lyase activity"/>
    <property type="evidence" value="ECO:0007669"/>
    <property type="project" value="UniProtKB-KW"/>
</dbReference>
<keyword evidence="10" id="KW-1185">Reference proteome</keyword>
<dbReference type="GO" id="GO:0030170">
    <property type="term" value="F:pyridoxal phosphate binding"/>
    <property type="evidence" value="ECO:0007669"/>
    <property type="project" value="InterPro"/>
</dbReference>
<evidence type="ECO:0000313" key="9">
    <source>
        <dbReference type="EMBL" id="WKW13830.1"/>
    </source>
</evidence>
<dbReference type="PANTHER" id="PTHR45677:SF8">
    <property type="entry name" value="CYSTEINE SULFINIC ACID DECARBOXYLASE"/>
    <property type="match status" value="1"/>
</dbReference>
<accession>A0AA49JS13</accession>
<keyword evidence="5 7" id="KW-0456">Lyase</keyword>
<dbReference type="InterPro" id="IPR021115">
    <property type="entry name" value="Pyridoxal-P_BS"/>
</dbReference>
<dbReference type="PRINTS" id="PR00800">
    <property type="entry name" value="YHDCRBOXLASE"/>
</dbReference>